<proteinExistence type="predicted"/>
<sequence length="329" mass="37823">MMKITVTQVLLNYGMPLVVLAKNEQGGVFLGINYDDPEDGTPYSFYFIRPRSKQLRSFMNQKVDLRYVILHGCYKQKYVASTWGDEKEEVTLGKLEIELTEEMLPAPRLFNPTPAPRSAAVTRRKIEIDGRWDVADLSLFSDLIRDCYAFGHALLRDTSTLALKQIFQHYPWRGGGSSLGFFRDLSDNINADELMKVTKMQYASPGFIEFSLRDDVADLIKTLIVEINLPESPAANSYYEAREYLRVRNWLTRSEDEIPDLSQDEKDRVKAIMDDLCEKFGLIDYRDHIFELSQNDELAGVKILLAFYRRLKKFADYSATGKAVEIFTA</sequence>
<dbReference type="EMBL" id="OPYN01000046">
    <property type="protein sequence ID" value="SPO59187.1"/>
    <property type="molecule type" value="Genomic_DNA"/>
</dbReference>
<dbReference type="AlphaFoldDB" id="A0AAQ1P4R9"/>
<reference evidence="1 2" key="1">
    <citation type="submission" date="2018-02" db="EMBL/GenBank/DDBJ databases">
        <authorList>
            <person name="Dubost A."/>
        </authorList>
    </citation>
    <scope>NUCLEOTIDE SEQUENCE [LARGE SCALE GENOMIC DNA]</scope>
    <source>
        <strain evidence="2">JV551A3</strain>
    </source>
</reference>
<comment type="caution">
    <text evidence="1">The sequence shown here is derived from an EMBL/GenBank/DDBJ whole genome shotgun (WGS) entry which is preliminary data.</text>
</comment>
<organism evidence="1 2">
    <name type="scientific">Pseudomonas inefficax</name>
    <dbReference type="NCBI Taxonomy" id="2078786"/>
    <lineage>
        <taxon>Bacteria</taxon>
        <taxon>Pseudomonadati</taxon>
        <taxon>Pseudomonadota</taxon>
        <taxon>Gammaproteobacteria</taxon>
        <taxon>Pseudomonadales</taxon>
        <taxon>Pseudomonadaceae</taxon>
        <taxon>Pseudomonas</taxon>
    </lineage>
</organism>
<keyword evidence="2" id="KW-1185">Reference proteome</keyword>
<evidence type="ECO:0000313" key="2">
    <source>
        <dbReference type="Proteomes" id="UP000294335"/>
    </source>
</evidence>
<evidence type="ECO:0000313" key="1">
    <source>
        <dbReference type="EMBL" id="SPO59187.1"/>
    </source>
</evidence>
<name>A0AAQ1P4R9_9PSED</name>
<accession>A0AAQ1P4R9</accession>
<dbReference type="Proteomes" id="UP000294335">
    <property type="component" value="Unassembled WGS sequence"/>
</dbReference>
<gene>
    <name evidence="1" type="ORF">JV551A3_V1_460050</name>
</gene>
<protein>
    <submittedName>
        <fullName evidence="1">Uncharacterized protein</fullName>
    </submittedName>
</protein>